<keyword evidence="3" id="KW-1185">Reference proteome</keyword>
<proteinExistence type="predicted"/>
<organism evidence="2">
    <name type="scientific">Trichuris suis</name>
    <name type="common">pig whipworm</name>
    <dbReference type="NCBI Taxonomy" id="68888"/>
    <lineage>
        <taxon>Eukaryota</taxon>
        <taxon>Metazoa</taxon>
        <taxon>Ecdysozoa</taxon>
        <taxon>Nematoda</taxon>
        <taxon>Enoplea</taxon>
        <taxon>Dorylaimia</taxon>
        <taxon>Trichinellida</taxon>
        <taxon>Trichuridae</taxon>
        <taxon>Trichuris</taxon>
    </lineage>
</organism>
<evidence type="ECO:0000313" key="2">
    <source>
        <dbReference type="EMBL" id="KFD68786.1"/>
    </source>
</evidence>
<dbReference type="EMBL" id="KL367501">
    <property type="protein sequence ID" value="KFD68786.1"/>
    <property type="molecule type" value="Genomic_DNA"/>
</dbReference>
<gene>
    <name evidence="1" type="ORF">M513_02739</name>
    <name evidence="2" type="ORF">M514_02739</name>
</gene>
<name>A0A085NH40_9BILA</name>
<reference evidence="2 3" key="1">
    <citation type="journal article" date="2014" name="Nat. Genet.">
        <title>Genome and transcriptome of the porcine whipworm Trichuris suis.</title>
        <authorList>
            <person name="Jex A.R."/>
            <person name="Nejsum P."/>
            <person name="Schwarz E.M."/>
            <person name="Hu L."/>
            <person name="Young N.D."/>
            <person name="Hall R.S."/>
            <person name="Korhonen P.K."/>
            <person name="Liao S."/>
            <person name="Thamsborg S."/>
            <person name="Xia J."/>
            <person name="Xu P."/>
            <person name="Wang S."/>
            <person name="Scheerlinck J.P."/>
            <person name="Hofmann A."/>
            <person name="Sternberg P.W."/>
            <person name="Wang J."/>
            <person name="Gasser R.B."/>
        </authorList>
    </citation>
    <scope>NUCLEOTIDE SEQUENCE [LARGE SCALE GENOMIC DNA]</scope>
    <source>
        <strain evidence="2">DCEP-RM93F</strain>
        <strain evidence="1">DCEP-RM93M</strain>
    </source>
</reference>
<protein>
    <submittedName>
        <fullName evidence="2">Uncharacterized protein</fullName>
    </submittedName>
</protein>
<dbReference type="EMBL" id="KL363194">
    <property type="protein sequence ID" value="KFD56284.1"/>
    <property type="molecule type" value="Genomic_DNA"/>
</dbReference>
<evidence type="ECO:0000313" key="3">
    <source>
        <dbReference type="Proteomes" id="UP000030764"/>
    </source>
</evidence>
<dbReference type="AlphaFoldDB" id="A0A085NH40"/>
<sequence length="115" mass="13038">MRLANRTSSEGTFWQVNFVQTPKCPPILDAVASEESGLSSIDTTKFLKSKAPLFSGDGDWHLLLTPNNTALQQSRPLIIISYLNGLQKKIRNLERALSFLVYIKLDKMHKIYRTT</sequence>
<accession>A0A085NH40</accession>
<dbReference type="Proteomes" id="UP000030764">
    <property type="component" value="Unassembled WGS sequence"/>
</dbReference>
<dbReference type="Proteomes" id="UP000030758">
    <property type="component" value="Unassembled WGS sequence"/>
</dbReference>
<evidence type="ECO:0000313" key="1">
    <source>
        <dbReference type="EMBL" id="KFD56284.1"/>
    </source>
</evidence>